<dbReference type="InterPro" id="IPR011991">
    <property type="entry name" value="ArsR-like_HTH"/>
</dbReference>
<evidence type="ECO:0000259" key="2">
    <source>
        <dbReference type="PROSITE" id="PS50987"/>
    </source>
</evidence>
<dbReference type="InterPro" id="IPR001845">
    <property type="entry name" value="HTH_ArsR_DNA-bd_dom"/>
</dbReference>
<accession>A0A147F4T0</accession>
<sequence length="220" mass="23630">MDDLQRRADAFAALADPGRLQIVDLLSIGDMSSSEIAAALGMKSNLVAFHANVLESRGIARRVRSESDGRRSYLQLIPEAFSALALGPRRVEGRVVFVCTANSARSQLAQAIWTTHSSIPAASAGTRPADRVNPGAVAAAARHGIPLEADATPRSFDEVARPGDFLISVCDHAHERMRGRDDVHWSIRDPARTGSVEAFDETVAELRSRIARVAPQLTAA</sequence>
<dbReference type="Pfam" id="PF01451">
    <property type="entry name" value="LMWPc"/>
    <property type="match status" value="1"/>
</dbReference>
<dbReference type="PANTHER" id="PTHR43428:SF1">
    <property type="entry name" value="ARSENATE REDUCTASE"/>
    <property type="match status" value="1"/>
</dbReference>
<evidence type="ECO:0000313" key="4">
    <source>
        <dbReference type="Proteomes" id="UP000072189"/>
    </source>
</evidence>
<evidence type="ECO:0000313" key="3">
    <source>
        <dbReference type="EMBL" id="KTS08999.1"/>
    </source>
</evidence>
<dbReference type="PROSITE" id="PS50987">
    <property type="entry name" value="HTH_ARSR_2"/>
    <property type="match status" value="1"/>
</dbReference>
<dbReference type="SMART" id="SM00418">
    <property type="entry name" value="HTH_ARSR"/>
    <property type="match status" value="1"/>
</dbReference>
<comment type="caution">
    <text evidence="3">The sequence shown here is derived from an EMBL/GenBank/DDBJ whole genome shotgun (WGS) entry which is preliminary data.</text>
</comment>
<evidence type="ECO:0000256" key="1">
    <source>
        <dbReference type="ARBA" id="ARBA00022849"/>
    </source>
</evidence>
<dbReference type="InterPro" id="IPR036196">
    <property type="entry name" value="Ptyr_pPase_sf"/>
</dbReference>
<gene>
    <name evidence="3" type="ORF">RSA3_14495</name>
</gene>
<dbReference type="SUPFAM" id="SSF52788">
    <property type="entry name" value="Phosphotyrosine protein phosphatases I"/>
    <property type="match status" value="1"/>
</dbReference>
<dbReference type="RefSeq" id="WP_058595308.1">
    <property type="nucleotide sequence ID" value="NZ_LDRU01000010.1"/>
</dbReference>
<dbReference type="Gene3D" id="3.40.50.2300">
    <property type="match status" value="1"/>
</dbReference>
<dbReference type="CDD" id="cd00090">
    <property type="entry name" value="HTH_ARSR"/>
    <property type="match status" value="1"/>
</dbReference>
<dbReference type="AlphaFoldDB" id="A0A147F4T0"/>
<organism evidence="3 4">
    <name type="scientific">Microbacterium testaceum</name>
    <name type="common">Aureobacterium testaceum</name>
    <name type="synonym">Brevibacterium testaceum</name>
    <dbReference type="NCBI Taxonomy" id="2033"/>
    <lineage>
        <taxon>Bacteria</taxon>
        <taxon>Bacillati</taxon>
        <taxon>Actinomycetota</taxon>
        <taxon>Actinomycetes</taxon>
        <taxon>Micrococcales</taxon>
        <taxon>Microbacteriaceae</taxon>
        <taxon>Microbacterium</taxon>
    </lineage>
</organism>
<dbReference type="GO" id="GO:0046685">
    <property type="term" value="P:response to arsenic-containing substance"/>
    <property type="evidence" value="ECO:0007669"/>
    <property type="project" value="UniProtKB-KW"/>
</dbReference>
<proteinExistence type="predicted"/>
<name>A0A147F4T0_MICTE</name>
<feature type="domain" description="HTH arsR-type" evidence="2">
    <location>
        <begin position="1"/>
        <end position="92"/>
    </location>
</feature>
<dbReference type="InterPro" id="IPR036388">
    <property type="entry name" value="WH-like_DNA-bd_sf"/>
</dbReference>
<dbReference type="Gene3D" id="1.10.10.10">
    <property type="entry name" value="Winged helix-like DNA-binding domain superfamily/Winged helix DNA-binding domain"/>
    <property type="match status" value="1"/>
</dbReference>
<protein>
    <submittedName>
        <fullName evidence="3">ArsR family transcriptional regulator</fullName>
    </submittedName>
</protein>
<dbReference type="Proteomes" id="UP000072189">
    <property type="component" value="Unassembled WGS sequence"/>
</dbReference>
<dbReference type="SUPFAM" id="SSF46785">
    <property type="entry name" value="Winged helix' DNA-binding domain"/>
    <property type="match status" value="1"/>
</dbReference>
<dbReference type="PATRIC" id="fig|2033.5.peg.146"/>
<dbReference type="SMART" id="SM00226">
    <property type="entry name" value="LMWPc"/>
    <property type="match status" value="1"/>
</dbReference>
<reference evidence="3 4" key="1">
    <citation type="journal article" date="2016" name="Front. Microbiol.">
        <title>Genomic Resource of Rice Seed Associated Bacteria.</title>
        <authorList>
            <person name="Midha S."/>
            <person name="Bansal K."/>
            <person name="Sharma S."/>
            <person name="Kumar N."/>
            <person name="Patil P.P."/>
            <person name="Chaudhry V."/>
            <person name="Patil P.B."/>
        </authorList>
    </citation>
    <scope>NUCLEOTIDE SEQUENCE [LARGE SCALE GENOMIC DNA]</scope>
    <source>
        <strain evidence="3 4">RSA3</strain>
    </source>
</reference>
<dbReference type="EMBL" id="LDRV01000094">
    <property type="protein sequence ID" value="KTS08999.1"/>
    <property type="molecule type" value="Genomic_DNA"/>
</dbReference>
<dbReference type="GO" id="GO:0003700">
    <property type="term" value="F:DNA-binding transcription factor activity"/>
    <property type="evidence" value="ECO:0007669"/>
    <property type="project" value="InterPro"/>
</dbReference>
<dbReference type="InterPro" id="IPR023485">
    <property type="entry name" value="Ptyr_pPase"/>
</dbReference>
<dbReference type="PANTHER" id="PTHR43428">
    <property type="entry name" value="ARSENATE REDUCTASE"/>
    <property type="match status" value="1"/>
</dbReference>
<keyword evidence="1" id="KW-0059">Arsenical resistance</keyword>
<dbReference type="InterPro" id="IPR036390">
    <property type="entry name" value="WH_DNA-bd_sf"/>
</dbReference>
<dbReference type="Pfam" id="PF01022">
    <property type="entry name" value="HTH_5"/>
    <property type="match status" value="1"/>
</dbReference>
<dbReference type="OrthoDB" id="9784339at2"/>